<comment type="similarity">
    <text evidence="4">Belongs to the cyclic nucleotide phosphodiesterase class-III family.</text>
</comment>
<proteinExistence type="inferred from homology"/>
<organism evidence="6 7">
    <name type="scientific">Rhizobium miluonense</name>
    <dbReference type="NCBI Taxonomy" id="411945"/>
    <lineage>
        <taxon>Bacteria</taxon>
        <taxon>Pseudomonadati</taxon>
        <taxon>Pseudomonadota</taxon>
        <taxon>Alphaproteobacteria</taxon>
        <taxon>Hyphomicrobiales</taxon>
        <taxon>Rhizobiaceae</taxon>
        <taxon>Rhizobium/Agrobacterium group</taxon>
        <taxon>Rhizobium</taxon>
    </lineage>
</organism>
<sequence length="269" mass="30284">MKIVQLTDPHLVPKGEQLKGIDPEARLRACLSDMAKYHSDAVALVISGDIADLADRPSYELFRDVASEFALPRLHMTVGNHDRRSTFGEIFPQHLAADGYAHSRFDLDDHIGLLLDTWTSGTHAGALDRARLDWLKSQLADGEHPILMFMHHAPVRVGLKRLDHIALQHEDELWETIAPFKSRIRHMFFGHMHRNVAGSWRGIPFTVAAGLTHQVMLDFETELVRHVEVEPAYTVILVNERDVVVHPHSIRDNRVIDIAPNTAPLPSAA</sequence>
<feature type="domain" description="Calcineurin-like phosphoesterase" evidence="5">
    <location>
        <begin position="1"/>
        <end position="194"/>
    </location>
</feature>
<keyword evidence="2" id="KW-0378">Hydrolase</keyword>
<dbReference type="AlphaFoldDB" id="A0A1C3X009"/>
<dbReference type="Proteomes" id="UP000199435">
    <property type="component" value="Unassembled WGS sequence"/>
</dbReference>
<dbReference type="PANTHER" id="PTHR42988">
    <property type="entry name" value="PHOSPHOHYDROLASE"/>
    <property type="match status" value="1"/>
</dbReference>
<dbReference type="EMBL" id="FMAH01000049">
    <property type="protein sequence ID" value="SCB45573.1"/>
    <property type="molecule type" value="Genomic_DNA"/>
</dbReference>
<dbReference type="GO" id="GO:0016787">
    <property type="term" value="F:hydrolase activity"/>
    <property type="evidence" value="ECO:0007669"/>
    <property type="project" value="UniProtKB-KW"/>
</dbReference>
<dbReference type="InterPro" id="IPR029052">
    <property type="entry name" value="Metallo-depent_PP-like"/>
</dbReference>
<dbReference type="Gene3D" id="3.60.21.10">
    <property type="match status" value="1"/>
</dbReference>
<evidence type="ECO:0000256" key="1">
    <source>
        <dbReference type="ARBA" id="ARBA00022723"/>
    </source>
</evidence>
<keyword evidence="7" id="KW-1185">Reference proteome</keyword>
<evidence type="ECO:0000259" key="5">
    <source>
        <dbReference type="Pfam" id="PF00149"/>
    </source>
</evidence>
<dbReference type="STRING" id="411945.GA0061102_104926"/>
<evidence type="ECO:0000313" key="6">
    <source>
        <dbReference type="EMBL" id="SCB45573.1"/>
    </source>
</evidence>
<accession>A0A1C3X009</accession>
<evidence type="ECO:0000256" key="2">
    <source>
        <dbReference type="ARBA" id="ARBA00022801"/>
    </source>
</evidence>
<dbReference type="InterPro" id="IPR050884">
    <property type="entry name" value="CNP_phosphodiesterase-III"/>
</dbReference>
<evidence type="ECO:0000313" key="7">
    <source>
        <dbReference type="Proteomes" id="UP000199435"/>
    </source>
</evidence>
<dbReference type="RefSeq" id="WP_092855193.1">
    <property type="nucleotide sequence ID" value="NZ_FMAH01000049.1"/>
</dbReference>
<dbReference type="OrthoDB" id="651281at2"/>
<protein>
    <submittedName>
        <fullName evidence="6">Diethylphosphate phosphodiesterase</fullName>
    </submittedName>
</protein>
<evidence type="ECO:0000256" key="3">
    <source>
        <dbReference type="ARBA" id="ARBA00023004"/>
    </source>
</evidence>
<dbReference type="PANTHER" id="PTHR42988:SF2">
    <property type="entry name" value="CYCLIC NUCLEOTIDE PHOSPHODIESTERASE CBUA0032-RELATED"/>
    <property type="match status" value="1"/>
</dbReference>
<keyword evidence="3" id="KW-0408">Iron</keyword>
<dbReference type="InterPro" id="IPR004843">
    <property type="entry name" value="Calcineurin-like_PHP"/>
</dbReference>
<dbReference type="Pfam" id="PF00149">
    <property type="entry name" value="Metallophos"/>
    <property type="match status" value="1"/>
</dbReference>
<gene>
    <name evidence="6" type="ORF">GA0061102_104926</name>
</gene>
<keyword evidence="1" id="KW-0479">Metal-binding</keyword>
<dbReference type="SUPFAM" id="SSF56300">
    <property type="entry name" value="Metallo-dependent phosphatases"/>
    <property type="match status" value="1"/>
</dbReference>
<name>A0A1C3X009_9HYPH</name>
<evidence type="ECO:0000256" key="4">
    <source>
        <dbReference type="ARBA" id="ARBA00025742"/>
    </source>
</evidence>
<dbReference type="GO" id="GO:0046872">
    <property type="term" value="F:metal ion binding"/>
    <property type="evidence" value="ECO:0007669"/>
    <property type="project" value="UniProtKB-KW"/>
</dbReference>
<reference evidence="7" key="1">
    <citation type="submission" date="2016-08" db="EMBL/GenBank/DDBJ databases">
        <authorList>
            <person name="Varghese N."/>
            <person name="Submissions Spin"/>
        </authorList>
    </citation>
    <scope>NUCLEOTIDE SEQUENCE [LARGE SCALE GENOMIC DNA]</scope>
    <source>
        <strain evidence="7">HAMBI 2971</strain>
    </source>
</reference>